<dbReference type="RefSeq" id="WP_007870306.1">
    <property type="nucleotide sequence ID" value="NZ_JH376431.1"/>
</dbReference>
<dbReference type="Gene3D" id="3.30.930.30">
    <property type="match status" value="1"/>
</dbReference>
<dbReference type="PATRIC" id="fig|742733.3.peg.5707"/>
<dbReference type="AlphaFoldDB" id="G5HSJ3"/>
<evidence type="ECO:0000313" key="5">
    <source>
        <dbReference type="EMBL" id="EHE95724.1"/>
    </source>
</evidence>
<sequence length="532" mass="61103">MPCPHFDVRIIQRSSRQSAVASAAYQSGDRLFSKYDQKQKYYSHKSEIVHKEILLPPHAPPEYADRNTLWNAAEAVEKQWNSQLARRIVLAIPRELPRSQYADLLRDYCREFFVSKGMIADFAIHDKGDGNPHAHILLTMRAMDETGKWLPKCRKVYDLDEAGERIRLPSGRWKSHKEDTVDWNDQSKAELWRQGWSDTANRYLEAAGRPERLDLRSYERQGIDKIPTVHMGPAVSQMEKQGIQTNIGNLNRDIKAANSLMQSIRQMIRGLHGWLADLKEKKQAVLEALEEMREPTLPELLSRYMSLRQEERTGWTGKGRLKGSVTDFNKVMEAVDFLKEHEITTVESLDTHLEAVSQKAAAIRQDMKGKENRIKAIDTMLRHIGNYEAGKPVQEEYAAIFWKGKKQKFEDSHKPELDAYSAAVRYLKIHLDGKPYSTKALKAERSQLAAEHEKGQAALAGVQADVKTLRDVRYWINKVLAPEKQKPARCTTLVEPQKKESIVKKLHEKQIQKNQEAAGQPAKPKRKQDMEL</sequence>
<evidence type="ECO:0000259" key="4">
    <source>
        <dbReference type="Pfam" id="PF03389"/>
    </source>
</evidence>
<comment type="similarity">
    <text evidence="1">Belongs to the MobA/MobL family.</text>
</comment>
<proteinExistence type="inferred from homology"/>
<dbReference type="Pfam" id="PF03389">
    <property type="entry name" value="MobA_MobL"/>
    <property type="match status" value="1"/>
</dbReference>
<feature type="region of interest" description="Disordered" evidence="3">
    <location>
        <begin position="506"/>
        <end position="532"/>
    </location>
</feature>
<dbReference type="eggNOG" id="COG1196">
    <property type="taxonomic scope" value="Bacteria"/>
</dbReference>
<keyword evidence="2" id="KW-0184">Conjugation</keyword>
<dbReference type="HOGENOM" id="CLU_025383_5_4_9"/>
<evidence type="ECO:0000256" key="2">
    <source>
        <dbReference type="ARBA" id="ARBA00022971"/>
    </source>
</evidence>
<evidence type="ECO:0000256" key="3">
    <source>
        <dbReference type="SAM" id="MobiDB-lite"/>
    </source>
</evidence>
<dbReference type="Proteomes" id="UP000003763">
    <property type="component" value="Unassembled WGS sequence"/>
</dbReference>
<accession>G5HSJ3</accession>
<evidence type="ECO:0000256" key="1">
    <source>
        <dbReference type="ARBA" id="ARBA00010873"/>
    </source>
</evidence>
<feature type="domain" description="MobA/MobL protein" evidence="4">
    <location>
        <begin position="17"/>
        <end position="240"/>
    </location>
</feature>
<organism evidence="5 6">
    <name type="scientific">[Clostridium] citroniae WAL-17108</name>
    <dbReference type="NCBI Taxonomy" id="742733"/>
    <lineage>
        <taxon>Bacteria</taxon>
        <taxon>Bacillati</taxon>
        <taxon>Bacillota</taxon>
        <taxon>Clostridia</taxon>
        <taxon>Lachnospirales</taxon>
        <taxon>Lachnospiraceae</taxon>
        <taxon>Enterocloster</taxon>
    </lineage>
</organism>
<dbReference type="InterPro" id="IPR005053">
    <property type="entry name" value="MobA_MobL"/>
</dbReference>
<protein>
    <recommendedName>
        <fullName evidence="4">MobA/MobL protein domain-containing protein</fullName>
    </recommendedName>
</protein>
<dbReference type="EMBL" id="ADLJ01000051">
    <property type="protein sequence ID" value="EHE95724.1"/>
    <property type="molecule type" value="Genomic_DNA"/>
</dbReference>
<comment type="caution">
    <text evidence="5">The sequence shown here is derived from an EMBL/GenBank/DDBJ whole genome shotgun (WGS) entry which is preliminary data.</text>
</comment>
<gene>
    <name evidence="5" type="ORF">HMPREF9469_05555</name>
</gene>
<dbReference type="NCBIfam" id="NF041496">
    <property type="entry name" value="MobQ"/>
    <property type="match status" value="1"/>
</dbReference>
<name>G5HSJ3_9FIRM</name>
<evidence type="ECO:0000313" key="6">
    <source>
        <dbReference type="Proteomes" id="UP000003763"/>
    </source>
</evidence>
<reference evidence="5 6" key="1">
    <citation type="submission" date="2011-08" db="EMBL/GenBank/DDBJ databases">
        <title>The Genome Sequence of Clostridium citroniae WAL-17108.</title>
        <authorList>
            <consortium name="The Broad Institute Genome Sequencing Platform"/>
            <person name="Earl A."/>
            <person name="Ward D."/>
            <person name="Feldgarden M."/>
            <person name="Gevers D."/>
            <person name="Finegold S.M."/>
            <person name="Summanen P.H."/>
            <person name="Molitoris D.R."/>
            <person name="Vaisanen M.L."/>
            <person name="Daigneault M."/>
            <person name="Allen-Vercoe E."/>
            <person name="Young S.K."/>
            <person name="Zeng Q."/>
            <person name="Gargeya S."/>
            <person name="Fitzgerald M."/>
            <person name="Haas B."/>
            <person name="Abouelleil A."/>
            <person name="Alvarado L."/>
            <person name="Arachchi H.M."/>
            <person name="Berlin A."/>
            <person name="Brown A."/>
            <person name="Chapman S.B."/>
            <person name="Chen Z."/>
            <person name="Dunbar C."/>
            <person name="Freedman E."/>
            <person name="Gearin G."/>
            <person name="Gellesch M."/>
            <person name="Goldberg J."/>
            <person name="Griggs A."/>
            <person name="Gujja S."/>
            <person name="Heiman D."/>
            <person name="Howarth C."/>
            <person name="Larson L."/>
            <person name="Lui A."/>
            <person name="MacDonald P.J.P."/>
            <person name="Montmayeur A."/>
            <person name="Murphy C."/>
            <person name="Neiman D."/>
            <person name="Pearson M."/>
            <person name="Priest M."/>
            <person name="Roberts A."/>
            <person name="Saif S."/>
            <person name="Shea T."/>
            <person name="Shenoy N."/>
            <person name="Sisk P."/>
            <person name="Stolte C."/>
            <person name="Sykes S."/>
            <person name="Wortman J."/>
            <person name="Nusbaum C."/>
            <person name="Birren B."/>
        </authorList>
    </citation>
    <scope>NUCLEOTIDE SEQUENCE [LARGE SCALE GENOMIC DNA]</scope>
    <source>
        <strain evidence="5 6">WAL-17108</strain>
    </source>
</reference>